<dbReference type="SUPFAM" id="SSF54862">
    <property type="entry name" value="4Fe-4S ferredoxins"/>
    <property type="match status" value="1"/>
</dbReference>
<evidence type="ECO:0000256" key="3">
    <source>
        <dbReference type="ARBA" id="ARBA00022723"/>
    </source>
</evidence>
<evidence type="ECO:0000256" key="6">
    <source>
        <dbReference type="ARBA" id="ARBA00023014"/>
    </source>
</evidence>
<protein>
    <recommendedName>
        <fullName evidence="7">4Fe-4S ferredoxin-type domain-containing protein</fullName>
    </recommendedName>
</protein>
<dbReference type="Pfam" id="PF13247">
    <property type="entry name" value="Fer4_11"/>
    <property type="match status" value="1"/>
</dbReference>
<dbReference type="PANTHER" id="PTHR43545:SF6">
    <property type="entry name" value="FORMATE DEHYDROGENASE, NITRATE-INDUCIBLE, IRON-SULFUR SUBUNIT"/>
    <property type="match status" value="1"/>
</dbReference>
<comment type="subcellular location">
    <subcellularLocation>
        <location evidence="1">Cell envelope</location>
    </subcellularLocation>
</comment>
<dbReference type="Gene3D" id="3.30.70.20">
    <property type="match status" value="2"/>
</dbReference>
<gene>
    <name evidence="8" type="ORF">S06H3_57666</name>
</gene>
<feature type="domain" description="4Fe-4S ferredoxin-type" evidence="7">
    <location>
        <begin position="95"/>
        <end position="124"/>
    </location>
</feature>
<feature type="non-terminal residue" evidence="8">
    <location>
        <position position="174"/>
    </location>
</feature>
<dbReference type="PROSITE" id="PS00198">
    <property type="entry name" value="4FE4S_FER_1"/>
    <property type="match status" value="1"/>
</dbReference>
<keyword evidence="4" id="KW-0677">Repeat</keyword>
<dbReference type="InterPro" id="IPR017900">
    <property type="entry name" value="4Fe4S_Fe_S_CS"/>
</dbReference>
<dbReference type="EMBL" id="BARV01037244">
    <property type="protein sequence ID" value="GAI48855.1"/>
    <property type="molecule type" value="Genomic_DNA"/>
</dbReference>
<reference evidence="8" key="1">
    <citation type="journal article" date="2014" name="Front. Microbiol.">
        <title>High frequency of phylogenetically diverse reductive dehalogenase-homologous genes in deep subseafloor sedimentary metagenomes.</title>
        <authorList>
            <person name="Kawai M."/>
            <person name="Futagami T."/>
            <person name="Toyoda A."/>
            <person name="Takaki Y."/>
            <person name="Nishi S."/>
            <person name="Hori S."/>
            <person name="Arai W."/>
            <person name="Tsubouchi T."/>
            <person name="Morono Y."/>
            <person name="Uchiyama I."/>
            <person name="Ito T."/>
            <person name="Fujiyama A."/>
            <person name="Inagaki F."/>
            <person name="Takami H."/>
        </authorList>
    </citation>
    <scope>NUCLEOTIDE SEQUENCE</scope>
    <source>
        <strain evidence="8">Expedition CK06-06</strain>
    </source>
</reference>
<evidence type="ECO:0000256" key="1">
    <source>
        <dbReference type="ARBA" id="ARBA00004196"/>
    </source>
</evidence>
<feature type="domain" description="4Fe-4S ferredoxin-type" evidence="7">
    <location>
        <begin position="3"/>
        <end position="33"/>
    </location>
</feature>
<evidence type="ECO:0000313" key="8">
    <source>
        <dbReference type="EMBL" id="GAI48855.1"/>
    </source>
</evidence>
<sequence length="174" mass="18972">MAKAILIDTSKCTACRGCQVACKQWNDLRAEKTYNWGSYQNPPELSAETWKLVTFHEVGEGQQFRWLFLPMQCLHCTEASCVSVCPTGAAHHWGDFVLIDEDLCVGCGYCIQACPFGVPHSMPGLDDRHKGAARKCTSCVDRTSNGLLSACAKTCPAGAYMVGDRDEMIAAGRA</sequence>
<dbReference type="Pfam" id="PF12800">
    <property type="entry name" value="Fer4_4"/>
    <property type="match status" value="1"/>
</dbReference>
<dbReference type="PANTHER" id="PTHR43545">
    <property type="entry name" value="FORMATE DEHYDROGENASE, NITRATE-INDUCIBLE, IRON-SULFUR SUBUNIT"/>
    <property type="match status" value="1"/>
</dbReference>
<dbReference type="GO" id="GO:0051539">
    <property type="term" value="F:4 iron, 4 sulfur cluster binding"/>
    <property type="evidence" value="ECO:0007669"/>
    <property type="project" value="UniProtKB-KW"/>
</dbReference>
<evidence type="ECO:0000256" key="4">
    <source>
        <dbReference type="ARBA" id="ARBA00022737"/>
    </source>
</evidence>
<dbReference type="InterPro" id="IPR017896">
    <property type="entry name" value="4Fe4S_Fe-S-bd"/>
</dbReference>
<dbReference type="GO" id="GO:0030313">
    <property type="term" value="C:cell envelope"/>
    <property type="evidence" value="ECO:0007669"/>
    <property type="project" value="UniProtKB-SubCell"/>
</dbReference>
<dbReference type="InterPro" id="IPR051555">
    <property type="entry name" value="FDH_Electron_Transfer_Unit"/>
</dbReference>
<evidence type="ECO:0000256" key="5">
    <source>
        <dbReference type="ARBA" id="ARBA00023004"/>
    </source>
</evidence>
<proteinExistence type="predicted"/>
<keyword evidence="3" id="KW-0479">Metal-binding</keyword>
<comment type="caution">
    <text evidence="8">The sequence shown here is derived from an EMBL/GenBank/DDBJ whole genome shotgun (WGS) entry which is preliminary data.</text>
</comment>
<keyword evidence="6" id="KW-0411">Iron-sulfur</keyword>
<keyword evidence="2" id="KW-0004">4Fe-4S</keyword>
<dbReference type="PROSITE" id="PS51379">
    <property type="entry name" value="4FE4S_FER_2"/>
    <property type="match status" value="2"/>
</dbReference>
<accession>X1QCW2</accession>
<evidence type="ECO:0000259" key="7">
    <source>
        <dbReference type="PROSITE" id="PS51379"/>
    </source>
</evidence>
<dbReference type="GO" id="GO:0046872">
    <property type="term" value="F:metal ion binding"/>
    <property type="evidence" value="ECO:0007669"/>
    <property type="project" value="UniProtKB-KW"/>
</dbReference>
<dbReference type="AlphaFoldDB" id="X1QCW2"/>
<name>X1QCW2_9ZZZZ</name>
<keyword evidence="5" id="KW-0408">Iron</keyword>
<organism evidence="8">
    <name type="scientific">marine sediment metagenome</name>
    <dbReference type="NCBI Taxonomy" id="412755"/>
    <lineage>
        <taxon>unclassified sequences</taxon>
        <taxon>metagenomes</taxon>
        <taxon>ecological metagenomes</taxon>
    </lineage>
</organism>
<evidence type="ECO:0000256" key="2">
    <source>
        <dbReference type="ARBA" id="ARBA00022485"/>
    </source>
</evidence>